<gene>
    <name evidence="13" type="ORF">POSPLADRAFT_1175296</name>
</gene>
<dbReference type="EMBL" id="KZ110614">
    <property type="protein sequence ID" value="OSX56237.1"/>
    <property type="molecule type" value="Genomic_DNA"/>
</dbReference>
<protein>
    <recommendedName>
        <fullName evidence="12">Cytochrome b561 domain-containing protein</fullName>
    </recommendedName>
</protein>
<reference evidence="13 14" key="1">
    <citation type="submission" date="2017-04" db="EMBL/GenBank/DDBJ databases">
        <title>Genome Sequence of the Model Brown-Rot Fungus Postia placenta SB12.</title>
        <authorList>
            <consortium name="DOE Joint Genome Institute"/>
            <person name="Gaskell J."/>
            <person name="Kersten P."/>
            <person name="Larrondo L.F."/>
            <person name="Canessa P."/>
            <person name="Martinez D."/>
            <person name="Hibbett D."/>
            <person name="Schmoll M."/>
            <person name="Kubicek C.P."/>
            <person name="Martinez A.T."/>
            <person name="Yadav J."/>
            <person name="Master E."/>
            <person name="Magnuson J.K."/>
            <person name="James T."/>
            <person name="Yaver D."/>
            <person name="Berka R."/>
            <person name="Labutti K."/>
            <person name="Lipzen A."/>
            <person name="Aerts A."/>
            <person name="Barry K."/>
            <person name="Henrissat B."/>
            <person name="Blanchette R."/>
            <person name="Grigoriev I."/>
            <person name="Cullen D."/>
        </authorList>
    </citation>
    <scope>NUCLEOTIDE SEQUENCE [LARGE SCALE GENOMIC DNA]</scope>
    <source>
        <strain evidence="13 14">MAD-698-R-SB12</strain>
    </source>
</reference>
<dbReference type="PANTHER" id="PTHR15422">
    <property type="entry name" value="OS05G0565100 PROTEIN"/>
    <property type="match status" value="1"/>
</dbReference>
<dbReference type="GeneID" id="36333288"/>
<evidence type="ECO:0000313" key="13">
    <source>
        <dbReference type="EMBL" id="OSX56237.1"/>
    </source>
</evidence>
<keyword evidence="9" id="KW-0408">Iron</keyword>
<evidence type="ECO:0000256" key="11">
    <source>
        <dbReference type="SAM" id="Phobius"/>
    </source>
</evidence>
<evidence type="ECO:0000313" key="14">
    <source>
        <dbReference type="Proteomes" id="UP000194127"/>
    </source>
</evidence>
<evidence type="ECO:0000256" key="3">
    <source>
        <dbReference type="ARBA" id="ARBA00022448"/>
    </source>
</evidence>
<feature type="domain" description="Cytochrome b561" evidence="12">
    <location>
        <begin position="128"/>
        <end position="223"/>
    </location>
</feature>
<feature type="transmembrane region" description="Helical" evidence="11">
    <location>
        <begin position="60"/>
        <end position="80"/>
    </location>
</feature>
<evidence type="ECO:0000256" key="8">
    <source>
        <dbReference type="ARBA" id="ARBA00022989"/>
    </source>
</evidence>
<dbReference type="GO" id="GO:0016020">
    <property type="term" value="C:membrane"/>
    <property type="evidence" value="ECO:0007669"/>
    <property type="project" value="UniProtKB-SubCell"/>
</dbReference>
<feature type="transmembrane region" description="Helical" evidence="11">
    <location>
        <begin position="165"/>
        <end position="187"/>
    </location>
</feature>
<name>A0A1X6MIH7_9APHY</name>
<feature type="transmembrane region" description="Helical" evidence="11">
    <location>
        <begin position="130"/>
        <end position="149"/>
    </location>
</feature>
<dbReference type="InterPro" id="IPR045150">
    <property type="entry name" value="CYB561D1/2"/>
</dbReference>
<dbReference type="GO" id="GO:0046872">
    <property type="term" value="F:metal ion binding"/>
    <property type="evidence" value="ECO:0007669"/>
    <property type="project" value="UniProtKB-KW"/>
</dbReference>
<keyword evidence="7" id="KW-0249">Electron transport</keyword>
<evidence type="ECO:0000256" key="2">
    <source>
        <dbReference type="ARBA" id="ARBA00004141"/>
    </source>
</evidence>
<feature type="transmembrane region" description="Helical" evidence="11">
    <location>
        <begin position="207"/>
        <end position="224"/>
    </location>
</feature>
<proteinExistence type="predicted"/>
<organism evidence="13 14">
    <name type="scientific">Postia placenta MAD-698-R-SB12</name>
    <dbReference type="NCBI Taxonomy" id="670580"/>
    <lineage>
        <taxon>Eukaryota</taxon>
        <taxon>Fungi</taxon>
        <taxon>Dikarya</taxon>
        <taxon>Basidiomycota</taxon>
        <taxon>Agaricomycotina</taxon>
        <taxon>Agaricomycetes</taxon>
        <taxon>Polyporales</taxon>
        <taxon>Adustoporiaceae</taxon>
        <taxon>Rhodonia</taxon>
    </lineage>
</organism>
<evidence type="ECO:0000256" key="1">
    <source>
        <dbReference type="ARBA" id="ARBA00001970"/>
    </source>
</evidence>
<evidence type="ECO:0000256" key="9">
    <source>
        <dbReference type="ARBA" id="ARBA00023004"/>
    </source>
</evidence>
<keyword evidence="5 11" id="KW-0812">Transmembrane</keyword>
<keyword evidence="14" id="KW-1185">Reference proteome</keyword>
<evidence type="ECO:0000256" key="7">
    <source>
        <dbReference type="ARBA" id="ARBA00022982"/>
    </source>
</evidence>
<comment type="cofactor">
    <cofactor evidence="1">
        <name>heme b</name>
        <dbReference type="ChEBI" id="CHEBI:60344"/>
    </cofactor>
</comment>
<accession>A0A1X6MIH7</accession>
<dbReference type="OrthoDB" id="432881at2759"/>
<keyword evidence="6" id="KW-0479">Metal-binding</keyword>
<keyword evidence="3" id="KW-0813">Transport</keyword>
<evidence type="ECO:0000256" key="10">
    <source>
        <dbReference type="ARBA" id="ARBA00023136"/>
    </source>
</evidence>
<keyword evidence="10 11" id="KW-0472">Membrane</keyword>
<evidence type="ECO:0000256" key="4">
    <source>
        <dbReference type="ARBA" id="ARBA00022617"/>
    </source>
</evidence>
<feature type="transmembrane region" description="Helical" evidence="11">
    <location>
        <begin position="236"/>
        <end position="256"/>
    </location>
</feature>
<dbReference type="Pfam" id="PF03188">
    <property type="entry name" value="Cytochrom_B561"/>
    <property type="match status" value="1"/>
</dbReference>
<evidence type="ECO:0000256" key="6">
    <source>
        <dbReference type="ARBA" id="ARBA00022723"/>
    </source>
</evidence>
<sequence>MAFALLPVPTSTAASVDKHQDVEYQPLISNGDEADVEEGVTKQELVGHDTAPECRKGDDIALWMAIVSVGAIAVATWIVMFSNEPLTRGWFFFHPTLETLSILALSYGVLTLQPTRNPETKAAGLTRHQVAILFVAFPLIFLGTFTIWLNKTVHHSHHARSWHGLFGYITTGWMVVQILLGGGSVWFNGRIFGGNPRAKLVWKYHRLSGYLLLPLLLLTTHLGGAWSHWGTQNSPLWIRILAYYVAPALLLVAVFVRVRPSKMKFF</sequence>
<dbReference type="AlphaFoldDB" id="A0A1X6MIH7"/>
<keyword evidence="8 11" id="KW-1133">Transmembrane helix</keyword>
<feature type="transmembrane region" description="Helical" evidence="11">
    <location>
        <begin position="92"/>
        <end position="110"/>
    </location>
</feature>
<dbReference type="InterPro" id="IPR006593">
    <property type="entry name" value="Cyt_b561/ferric_Rdtase_TM"/>
</dbReference>
<evidence type="ECO:0000259" key="12">
    <source>
        <dbReference type="Pfam" id="PF03188"/>
    </source>
</evidence>
<keyword evidence="4" id="KW-0349">Heme</keyword>
<dbReference type="GO" id="GO:0140575">
    <property type="term" value="F:transmembrane monodehydroascorbate reductase activity"/>
    <property type="evidence" value="ECO:0007669"/>
    <property type="project" value="InterPro"/>
</dbReference>
<dbReference type="Proteomes" id="UP000194127">
    <property type="component" value="Unassembled WGS sequence"/>
</dbReference>
<evidence type="ECO:0000256" key="5">
    <source>
        <dbReference type="ARBA" id="ARBA00022692"/>
    </source>
</evidence>
<dbReference type="Gene3D" id="1.20.120.1770">
    <property type="match status" value="1"/>
</dbReference>
<comment type="subcellular location">
    <subcellularLocation>
        <location evidence="2">Membrane</location>
        <topology evidence="2">Multi-pass membrane protein</topology>
    </subcellularLocation>
</comment>
<dbReference type="PANTHER" id="PTHR15422:SF45">
    <property type="entry name" value="CYTOCHROME B561 DOMAIN-CONTAINING PROTEIN"/>
    <property type="match status" value="1"/>
</dbReference>
<dbReference type="RefSeq" id="XP_024333031.1">
    <property type="nucleotide sequence ID" value="XM_024488339.1"/>
</dbReference>